<dbReference type="AlphaFoldDB" id="A0A558ARF0"/>
<organism evidence="1 2">
    <name type="scientific">Amycolatopsis rhizosphaerae</name>
    <dbReference type="NCBI Taxonomy" id="2053003"/>
    <lineage>
        <taxon>Bacteria</taxon>
        <taxon>Bacillati</taxon>
        <taxon>Actinomycetota</taxon>
        <taxon>Actinomycetes</taxon>
        <taxon>Pseudonocardiales</taxon>
        <taxon>Pseudonocardiaceae</taxon>
        <taxon>Amycolatopsis</taxon>
    </lineage>
</organism>
<dbReference type="Proteomes" id="UP000320011">
    <property type="component" value="Unassembled WGS sequence"/>
</dbReference>
<sequence>MTARFPRLERIRVGGWRGVDLAMIRDAASLSSVYLEGRRQKGTLAGIERCSAIERLVSIDYAVSDSSPLRPLGRLREVKLLAMPPTEPHEVVRFSDLAAPVMERIWIANALRIEDFAVLKELPRLREIRLINCPLRENDLRELRALPSRVKIDVVGPPHPERVRGGEGRVNSIAG</sequence>
<gene>
    <name evidence="1" type="ORF">FNH05_31115</name>
</gene>
<name>A0A558ARF0_9PSEU</name>
<accession>A0A558ARF0</accession>
<keyword evidence="2" id="KW-1185">Reference proteome</keyword>
<reference evidence="1 2" key="2">
    <citation type="submission" date="2019-08" db="EMBL/GenBank/DDBJ databases">
        <title>Amycolatopsis acidicola sp. nov., isolated from peat swamp forest soil.</title>
        <authorList>
            <person name="Srisuk N."/>
        </authorList>
    </citation>
    <scope>NUCLEOTIDE SEQUENCE [LARGE SCALE GENOMIC DNA]</scope>
    <source>
        <strain evidence="1 2">TBRC 6029</strain>
    </source>
</reference>
<evidence type="ECO:0000313" key="1">
    <source>
        <dbReference type="EMBL" id="TVT26841.1"/>
    </source>
</evidence>
<evidence type="ECO:0008006" key="3">
    <source>
        <dbReference type="Google" id="ProtNLM"/>
    </source>
</evidence>
<evidence type="ECO:0000313" key="2">
    <source>
        <dbReference type="Proteomes" id="UP000320011"/>
    </source>
</evidence>
<reference evidence="1 2" key="1">
    <citation type="submission" date="2019-07" db="EMBL/GenBank/DDBJ databases">
        <authorList>
            <person name="Duangmal K."/>
            <person name="Teo W.F.A."/>
        </authorList>
    </citation>
    <scope>NUCLEOTIDE SEQUENCE [LARGE SCALE GENOMIC DNA]</scope>
    <source>
        <strain evidence="1 2">TBRC 6029</strain>
    </source>
</reference>
<proteinExistence type="predicted"/>
<dbReference type="RefSeq" id="WP_144592426.1">
    <property type="nucleotide sequence ID" value="NZ_VJWX01000480.1"/>
</dbReference>
<protein>
    <recommendedName>
        <fullName evidence="3">Leucine-rich repeat domain-containing protein</fullName>
    </recommendedName>
</protein>
<dbReference type="EMBL" id="VJWX01000480">
    <property type="protein sequence ID" value="TVT26841.1"/>
    <property type="molecule type" value="Genomic_DNA"/>
</dbReference>
<dbReference type="OrthoDB" id="135105at2"/>
<comment type="caution">
    <text evidence="1">The sequence shown here is derived from an EMBL/GenBank/DDBJ whole genome shotgun (WGS) entry which is preliminary data.</text>
</comment>